<feature type="region of interest" description="Disordered" evidence="1">
    <location>
        <begin position="64"/>
        <end position="126"/>
    </location>
</feature>
<accession>A0A200QSY5</accession>
<organism evidence="2 3">
    <name type="scientific">Macleaya cordata</name>
    <name type="common">Five-seeded plume-poppy</name>
    <name type="synonym">Bocconia cordata</name>
    <dbReference type="NCBI Taxonomy" id="56857"/>
    <lineage>
        <taxon>Eukaryota</taxon>
        <taxon>Viridiplantae</taxon>
        <taxon>Streptophyta</taxon>
        <taxon>Embryophyta</taxon>
        <taxon>Tracheophyta</taxon>
        <taxon>Spermatophyta</taxon>
        <taxon>Magnoliopsida</taxon>
        <taxon>Ranunculales</taxon>
        <taxon>Papaveraceae</taxon>
        <taxon>Papaveroideae</taxon>
        <taxon>Macleaya</taxon>
    </lineage>
</organism>
<name>A0A200QSY5_MACCD</name>
<evidence type="ECO:0000256" key="1">
    <source>
        <dbReference type="SAM" id="MobiDB-lite"/>
    </source>
</evidence>
<protein>
    <submittedName>
        <fullName evidence="2">Uncharacterized protein</fullName>
    </submittedName>
</protein>
<dbReference type="Proteomes" id="UP000195402">
    <property type="component" value="Unassembled WGS sequence"/>
</dbReference>
<feature type="region of interest" description="Disordered" evidence="1">
    <location>
        <begin position="1"/>
        <end position="37"/>
    </location>
</feature>
<feature type="compositionally biased region" description="Polar residues" evidence="1">
    <location>
        <begin position="86"/>
        <end position="116"/>
    </location>
</feature>
<keyword evidence="3" id="KW-1185">Reference proteome</keyword>
<sequence length="126" mass="14266">MLYSDGWNPDLKLDPPVYDLDYESDGSSSFDDDDERKWTWCEEEPHNGTEAVLPEGATITQQVDLPDQDVSEQPDADDDDWRGSGVQHSGEASQRCGNNSARNRSSQRCDNNSARSRSLFREKKTH</sequence>
<feature type="compositionally biased region" description="Acidic residues" evidence="1">
    <location>
        <begin position="66"/>
        <end position="80"/>
    </location>
</feature>
<comment type="caution">
    <text evidence="2">The sequence shown here is derived from an EMBL/GenBank/DDBJ whole genome shotgun (WGS) entry which is preliminary data.</text>
</comment>
<reference evidence="2 3" key="1">
    <citation type="journal article" date="2017" name="Mol. Plant">
        <title>The Genome of Medicinal Plant Macleaya cordata Provides New Insights into Benzylisoquinoline Alkaloids Metabolism.</title>
        <authorList>
            <person name="Liu X."/>
            <person name="Liu Y."/>
            <person name="Huang P."/>
            <person name="Ma Y."/>
            <person name="Qing Z."/>
            <person name="Tang Q."/>
            <person name="Cao H."/>
            <person name="Cheng P."/>
            <person name="Zheng Y."/>
            <person name="Yuan Z."/>
            <person name="Zhou Y."/>
            <person name="Liu J."/>
            <person name="Tang Z."/>
            <person name="Zhuo Y."/>
            <person name="Zhang Y."/>
            <person name="Yu L."/>
            <person name="Huang J."/>
            <person name="Yang P."/>
            <person name="Peng Q."/>
            <person name="Zhang J."/>
            <person name="Jiang W."/>
            <person name="Zhang Z."/>
            <person name="Lin K."/>
            <person name="Ro D.K."/>
            <person name="Chen X."/>
            <person name="Xiong X."/>
            <person name="Shang Y."/>
            <person name="Huang S."/>
            <person name="Zeng J."/>
        </authorList>
    </citation>
    <scope>NUCLEOTIDE SEQUENCE [LARGE SCALE GENOMIC DNA]</scope>
    <source>
        <strain evidence="3">cv. BLH2017</strain>
        <tissue evidence="2">Root</tissue>
    </source>
</reference>
<dbReference type="EMBL" id="MVGT01001110">
    <property type="protein sequence ID" value="OVA13565.1"/>
    <property type="molecule type" value="Genomic_DNA"/>
</dbReference>
<evidence type="ECO:0000313" key="3">
    <source>
        <dbReference type="Proteomes" id="UP000195402"/>
    </source>
</evidence>
<proteinExistence type="predicted"/>
<dbReference type="AlphaFoldDB" id="A0A200QSY5"/>
<feature type="compositionally biased region" description="Acidic residues" evidence="1">
    <location>
        <begin position="20"/>
        <end position="34"/>
    </location>
</feature>
<dbReference type="InParanoid" id="A0A200QSY5"/>
<evidence type="ECO:0000313" key="2">
    <source>
        <dbReference type="EMBL" id="OVA13565.1"/>
    </source>
</evidence>
<gene>
    <name evidence="2" type="ORF">BVC80_379g97</name>
</gene>